<proteinExistence type="predicted"/>
<dbReference type="PANTHER" id="PTHR31527">
    <property type="entry name" value="RE64534P"/>
    <property type="match status" value="1"/>
</dbReference>
<evidence type="ECO:0000313" key="2">
    <source>
        <dbReference type="EMBL" id="SVA34274.1"/>
    </source>
</evidence>
<dbReference type="PANTHER" id="PTHR31527:SF0">
    <property type="entry name" value="RE64534P"/>
    <property type="match status" value="1"/>
</dbReference>
<evidence type="ECO:0000259" key="1">
    <source>
        <dbReference type="Pfam" id="PF09347"/>
    </source>
</evidence>
<reference evidence="2" key="1">
    <citation type="submission" date="2018-05" db="EMBL/GenBank/DDBJ databases">
        <authorList>
            <person name="Lanie J.A."/>
            <person name="Ng W.-L."/>
            <person name="Kazmierczak K.M."/>
            <person name="Andrzejewski T.M."/>
            <person name="Davidsen T.M."/>
            <person name="Wayne K.J."/>
            <person name="Tettelin H."/>
            <person name="Glass J.I."/>
            <person name="Rusch D."/>
            <person name="Podicherti R."/>
            <person name="Tsui H.-C.T."/>
            <person name="Winkler M.E."/>
        </authorList>
    </citation>
    <scope>NUCLEOTIDE SEQUENCE</scope>
</reference>
<gene>
    <name evidence="2" type="ORF">METZ01_LOCUS87128</name>
</gene>
<dbReference type="AlphaFoldDB" id="A0A381V233"/>
<sequence>MSSKKIIDEFVVPKCTGKAFKVNKGQKFRVIEHEGKQVAGLIFLNAHNYKEQFMAEFSGGLNYFHPSHMGSHYRLSKLYSKVPYENVMLTVTDNKIGDHFLGPHCTKTMMEIWKAPGHQSCSDNFTNALREFGLALEDIYSPSVFNAFANATINPKGDGTIQIDPPRSEKGDYIEFLAEMDVLVAVSVCPDDQSAMNDHSCKAIKIQISESE</sequence>
<dbReference type="InterPro" id="IPR018959">
    <property type="entry name" value="DUF1989"/>
</dbReference>
<organism evidence="2">
    <name type="scientific">marine metagenome</name>
    <dbReference type="NCBI Taxonomy" id="408172"/>
    <lineage>
        <taxon>unclassified sequences</taxon>
        <taxon>metagenomes</taxon>
        <taxon>ecological metagenomes</taxon>
    </lineage>
</organism>
<name>A0A381V233_9ZZZZ</name>
<accession>A0A381V233</accession>
<dbReference type="Pfam" id="PF09347">
    <property type="entry name" value="DUF1989"/>
    <property type="match status" value="1"/>
</dbReference>
<protein>
    <recommendedName>
        <fullName evidence="1">DUF1989 domain-containing protein</fullName>
    </recommendedName>
</protein>
<dbReference type="EMBL" id="UINC01007615">
    <property type="protein sequence ID" value="SVA34274.1"/>
    <property type="molecule type" value="Genomic_DNA"/>
</dbReference>
<feature type="domain" description="DUF1989" evidence="1">
    <location>
        <begin position="11"/>
        <end position="183"/>
    </location>
</feature>